<evidence type="ECO:0000259" key="8">
    <source>
        <dbReference type="Pfam" id="PF02397"/>
    </source>
</evidence>
<dbReference type="InterPro" id="IPR003362">
    <property type="entry name" value="Bact_transf"/>
</dbReference>
<name>A0A1M6UBX4_9FIRM</name>
<evidence type="ECO:0000256" key="3">
    <source>
        <dbReference type="ARBA" id="ARBA00022679"/>
    </source>
</evidence>
<proteinExistence type="inferred from homology"/>
<keyword evidence="4 7" id="KW-0812">Transmembrane</keyword>
<dbReference type="GO" id="GO:0016020">
    <property type="term" value="C:membrane"/>
    <property type="evidence" value="ECO:0007669"/>
    <property type="project" value="UniProtKB-SubCell"/>
</dbReference>
<evidence type="ECO:0000256" key="1">
    <source>
        <dbReference type="ARBA" id="ARBA00004141"/>
    </source>
</evidence>
<dbReference type="OrthoDB" id="9808602at2"/>
<gene>
    <name evidence="9" type="ORF">SAMN02744037_02772</name>
</gene>
<feature type="transmembrane region" description="Helical" evidence="7">
    <location>
        <begin position="29"/>
        <end position="50"/>
    </location>
</feature>
<dbReference type="Proteomes" id="UP000242497">
    <property type="component" value="Unassembled WGS sequence"/>
</dbReference>
<dbReference type="RefSeq" id="WP_072891040.1">
    <property type="nucleotide sequence ID" value="NZ_FRAE01000133.1"/>
</dbReference>
<reference evidence="10" key="1">
    <citation type="submission" date="2016-11" db="EMBL/GenBank/DDBJ databases">
        <authorList>
            <person name="Varghese N."/>
            <person name="Submissions S."/>
        </authorList>
    </citation>
    <scope>NUCLEOTIDE SEQUENCE [LARGE SCALE GENOMIC DNA]</scope>
    <source>
        <strain evidence="10">DSM 15518</strain>
    </source>
</reference>
<keyword evidence="3 9" id="KW-0808">Transferase</keyword>
<evidence type="ECO:0000256" key="6">
    <source>
        <dbReference type="ARBA" id="ARBA00023136"/>
    </source>
</evidence>
<feature type="domain" description="Bacterial sugar transferase" evidence="8">
    <location>
        <begin position="24"/>
        <end position="212"/>
    </location>
</feature>
<sequence length="218" mass="25278">MENVKLLEIEKIKVNDSFIYLTLKRIIDIIGSLLGIIILSPVFIVTAMAIKIEDPKGPIFFTQKRNGKYPKTFNMYKFRSMVHNAEELLEKLKHKNEMNGPVFKIKDDPRITKVGKFIRKTSIDELPQLFNVLKGDMSLVGPRPPIPREVEQYNEYQMQRLSVKPGITCYWQVCGRNNIDFDEWVELDLKYIGERNLFVDIKLILMTVPCLLGDKNAA</sequence>
<dbReference type="EMBL" id="FRAE01000133">
    <property type="protein sequence ID" value="SHK66671.1"/>
    <property type="molecule type" value="Genomic_DNA"/>
</dbReference>
<keyword evidence="5 7" id="KW-1133">Transmembrane helix</keyword>
<evidence type="ECO:0000256" key="7">
    <source>
        <dbReference type="SAM" id="Phobius"/>
    </source>
</evidence>
<evidence type="ECO:0000313" key="10">
    <source>
        <dbReference type="Proteomes" id="UP000242497"/>
    </source>
</evidence>
<protein>
    <submittedName>
        <fullName evidence="9">Exopolysaccharide biosynthesis polyprenyl glycosylphosphotransferase</fullName>
    </submittedName>
</protein>
<comment type="similarity">
    <text evidence="2">Belongs to the bacterial sugar transferase family.</text>
</comment>
<dbReference type="NCBIfam" id="TIGR03025">
    <property type="entry name" value="EPS_sugtrans"/>
    <property type="match status" value="1"/>
</dbReference>
<evidence type="ECO:0000313" key="9">
    <source>
        <dbReference type="EMBL" id="SHK66671.1"/>
    </source>
</evidence>
<organism evidence="9 10">
    <name type="scientific">Tepidibacter formicigenes DSM 15518</name>
    <dbReference type="NCBI Taxonomy" id="1123349"/>
    <lineage>
        <taxon>Bacteria</taxon>
        <taxon>Bacillati</taxon>
        <taxon>Bacillota</taxon>
        <taxon>Clostridia</taxon>
        <taxon>Peptostreptococcales</taxon>
        <taxon>Peptostreptococcaceae</taxon>
        <taxon>Tepidibacter</taxon>
    </lineage>
</organism>
<evidence type="ECO:0000256" key="4">
    <source>
        <dbReference type="ARBA" id="ARBA00022692"/>
    </source>
</evidence>
<dbReference type="PANTHER" id="PTHR30576:SF0">
    <property type="entry name" value="UNDECAPRENYL-PHOSPHATE N-ACETYLGALACTOSAMINYL 1-PHOSPHATE TRANSFERASE-RELATED"/>
    <property type="match status" value="1"/>
</dbReference>
<dbReference type="STRING" id="1123349.SAMN02744037_02772"/>
<comment type="subcellular location">
    <subcellularLocation>
        <location evidence="1">Membrane</location>
        <topology evidence="1">Multi-pass membrane protein</topology>
    </subcellularLocation>
</comment>
<dbReference type="AlphaFoldDB" id="A0A1M6UBX4"/>
<dbReference type="Pfam" id="PF02397">
    <property type="entry name" value="Bac_transf"/>
    <property type="match status" value="1"/>
</dbReference>
<keyword evidence="10" id="KW-1185">Reference proteome</keyword>
<accession>A0A1M6UBX4</accession>
<dbReference type="PANTHER" id="PTHR30576">
    <property type="entry name" value="COLANIC BIOSYNTHESIS UDP-GLUCOSE LIPID CARRIER TRANSFERASE"/>
    <property type="match status" value="1"/>
</dbReference>
<evidence type="ECO:0000256" key="2">
    <source>
        <dbReference type="ARBA" id="ARBA00006464"/>
    </source>
</evidence>
<keyword evidence="6 7" id="KW-0472">Membrane</keyword>
<evidence type="ECO:0000256" key="5">
    <source>
        <dbReference type="ARBA" id="ARBA00022989"/>
    </source>
</evidence>
<dbReference type="GO" id="GO:0016780">
    <property type="term" value="F:phosphotransferase activity, for other substituted phosphate groups"/>
    <property type="evidence" value="ECO:0007669"/>
    <property type="project" value="TreeGrafter"/>
</dbReference>
<dbReference type="InterPro" id="IPR017475">
    <property type="entry name" value="EPS_sugar_tfrase"/>
</dbReference>